<dbReference type="AlphaFoldDB" id="A0A640VRA5"/>
<evidence type="ECO:0000313" key="4">
    <source>
        <dbReference type="Proteomes" id="UP000436522"/>
    </source>
</evidence>
<dbReference type="Proteomes" id="UP000436522">
    <property type="component" value="Unassembled WGS sequence"/>
</dbReference>
<reference evidence="3 4" key="1">
    <citation type="submission" date="2019-12" db="EMBL/GenBank/DDBJ databases">
        <title>Roseobacter cerasinus sp. nov., isolated from seawater around aquaculture.</title>
        <authorList>
            <person name="Muramatsu S."/>
            <person name="Takabe Y."/>
            <person name="Mori K."/>
            <person name="Takaichi S."/>
            <person name="Hanada S."/>
        </authorList>
    </citation>
    <scope>NUCLEOTIDE SEQUENCE [LARGE SCALE GENOMIC DNA]</scope>
    <source>
        <strain evidence="3 4">AI77</strain>
    </source>
</reference>
<protein>
    <recommendedName>
        <fullName evidence="2">Lipocalin/cytosolic fatty-acid binding domain-containing protein</fullName>
    </recommendedName>
</protein>
<name>A0A640VRA5_9RHOB</name>
<evidence type="ECO:0000256" key="1">
    <source>
        <dbReference type="SAM" id="SignalP"/>
    </source>
</evidence>
<comment type="caution">
    <text evidence="3">The sequence shown here is derived from an EMBL/GenBank/DDBJ whole genome shotgun (WGS) entry which is preliminary data.</text>
</comment>
<organism evidence="3 4">
    <name type="scientific">Roseobacter cerasinus</name>
    <dbReference type="NCBI Taxonomy" id="2602289"/>
    <lineage>
        <taxon>Bacteria</taxon>
        <taxon>Pseudomonadati</taxon>
        <taxon>Pseudomonadota</taxon>
        <taxon>Alphaproteobacteria</taxon>
        <taxon>Rhodobacterales</taxon>
        <taxon>Roseobacteraceae</taxon>
        <taxon>Roseobacter</taxon>
    </lineage>
</organism>
<dbReference type="InterPro" id="IPR000566">
    <property type="entry name" value="Lipocln_cytosolic_FA-bd_dom"/>
</dbReference>
<dbReference type="RefSeq" id="WP_159976905.1">
    <property type="nucleotide sequence ID" value="NZ_BLIV01000003.1"/>
</dbReference>
<feature type="chain" id="PRO_5024965482" description="Lipocalin/cytosolic fatty-acid binding domain-containing protein" evidence="1">
    <location>
        <begin position="18"/>
        <end position="170"/>
    </location>
</feature>
<evidence type="ECO:0000259" key="2">
    <source>
        <dbReference type="Pfam" id="PF08212"/>
    </source>
</evidence>
<gene>
    <name evidence="3" type="ORF">So717_20800</name>
</gene>
<sequence>MKRLARGLALFLLAACASESVPGFRDTSVPITATTRFSPQSFSGRWQVIAAYPSALFPSCAGQQWFADLDAEPAQLTVRCGSSGVYEVPVAVDARGVLQLESAELNRPARAFWVMWMDEEARTAVVGTPGGELGWILNRDRALRPDRLEAAREIMAFNGYDVTRLQRAEP</sequence>
<dbReference type="Pfam" id="PF08212">
    <property type="entry name" value="Lipocalin_2"/>
    <property type="match status" value="1"/>
</dbReference>
<dbReference type="SUPFAM" id="SSF50814">
    <property type="entry name" value="Lipocalins"/>
    <property type="match status" value="1"/>
</dbReference>
<proteinExistence type="predicted"/>
<dbReference type="OrthoDB" id="594739at2"/>
<feature type="domain" description="Lipocalin/cytosolic fatty-acid binding" evidence="2">
    <location>
        <begin position="111"/>
        <end position="169"/>
    </location>
</feature>
<keyword evidence="1" id="KW-0732">Signal</keyword>
<dbReference type="InterPro" id="IPR012674">
    <property type="entry name" value="Calycin"/>
</dbReference>
<evidence type="ECO:0000313" key="3">
    <source>
        <dbReference type="EMBL" id="GFE50327.1"/>
    </source>
</evidence>
<dbReference type="EMBL" id="BLIV01000003">
    <property type="protein sequence ID" value="GFE50327.1"/>
    <property type="molecule type" value="Genomic_DNA"/>
</dbReference>
<keyword evidence="4" id="KW-1185">Reference proteome</keyword>
<accession>A0A640VRA5</accession>
<feature type="signal peptide" evidence="1">
    <location>
        <begin position="1"/>
        <end position="17"/>
    </location>
</feature>
<dbReference type="Gene3D" id="2.40.128.20">
    <property type="match status" value="1"/>
</dbReference>